<feature type="region of interest" description="Disordered" evidence="1">
    <location>
        <begin position="1"/>
        <end position="26"/>
    </location>
</feature>
<gene>
    <name evidence="2" type="ORF">VTK73DRAFT_1640</name>
</gene>
<evidence type="ECO:0000256" key="1">
    <source>
        <dbReference type="SAM" id="MobiDB-lite"/>
    </source>
</evidence>
<sequence length="197" mass="21544">MRASYSLLRRRRASRRTTSRAAPMQEAAKAPRLRLCHWVEMKQVSMGASALAVALWDDDPMSMPPMSMAGDALDGYEDQCRNEELDGWAVVEGRLSEMVTPDFSTGNLGCIGVGHQGVSAPVHHAVACGGAAGPRKTCSKMLKRPTEALLRKTRHPRPTRGPNRNQQVAVEGVLGRAGPTIRTGLSYDAWCYGDQRR</sequence>
<comment type="caution">
    <text evidence="2">The sequence shown here is derived from an EMBL/GenBank/DDBJ whole genome shotgun (WGS) entry which is preliminary data.</text>
</comment>
<evidence type="ECO:0000313" key="2">
    <source>
        <dbReference type="EMBL" id="KAL1844864.1"/>
    </source>
</evidence>
<dbReference type="EMBL" id="JAZHXJ010001407">
    <property type="protein sequence ID" value="KAL1844864.1"/>
    <property type="molecule type" value="Genomic_DNA"/>
</dbReference>
<dbReference type="Proteomes" id="UP001586593">
    <property type="component" value="Unassembled WGS sequence"/>
</dbReference>
<evidence type="ECO:0000313" key="3">
    <source>
        <dbReference type="Proteomes" id="UP001586593"/>
    </source>
</evidence>
<organism evidence="2 3">
    <name type="scientific">Phialemonium thermophilum</name>
    <dbReference type="NCBI Taxonomy" id="223376"/>
    <lineage>
        <taxon>Eukaryota</taxon>
        <taxon>Fungi</taxon>
        <taxon>Dikarya</taxon>
        <taxon>Ascomycota</taxon>
        <taxon>Pezizomycotina</taxon>
        <taxon>Sordariomycetes</taxon>
        <taxon>Sordariomycetidae</taxon>
        <taxon>Cephalothecales</taxon>
        <taxon>Cephalothecaceae</taxon>
        <taxon>Phialemonium</taxon>
    </lineage>
</organism>
<protein>
    <submittedName>
        <fullName evidence="2">Uncharacterized protein</fullName>
    </submittedName>
</protein>
<feature type="compositionally biased region" description="Basic residues" evidence="1">
    <location>
        <begin position="8"/>
        <end position="18"/>
    </location>
</feature>
<name>A0ABR3VT71_9PEZI</name>
<proteinExistence type="predicted"/>
<reference evidence="2 3" key="1">
    <citation type="journal article" date="2024" name="Commun. Biol.">
        <title>Comparative genomic analysis of thermophilic fungi reveals convergent evolutionary adaptations and gene losses.</title>
        <authorList>
            <person name="Steindorff A.S."/>
            <person name="Aguilar-Pontes M.V."/>
            <person name="Robinson A.J."/>
            <person name="Andreopoulos B."/>
            <person name="LaButti K."/>
            <person name="Kuo A."/>
            <person name="Mondo S."/>
            <person name="Riley R."/>
            <person name="Otillar R."/>
            <person name="Haridas S."/>
            <person name="Lipzen A."/>
            <person name="Grimwood J."/>
            <person name="Schmutz J."/>
            <person name="Clum A."/>
            <person name="Reid I.D."/>
            <person name="Moisan M.C."/>
            <person name="Butler G."/>
            <person name="Nguyen T.T.M."/>
            <person name="Dewar K."/>
            <person name="Conant G."/>
            <person name="Drula E."/>
            <person name="Henrissat B."/>
            <person name="Hansel C."/>
            <person name="Singer S."/>
            <person name="Hutchinson M.I."/>
            <person name="de Vries R.P."/>
            <person name="Natvig D.O."/>
            <person name="Powell A.J."/>
            <person name="Tsang A."/>
            <person name="Grigoriev I.V."/>
        </authorList>
    </citation>
    <scope>NUCLEOTIDE SEQUENCE [LARGE SCALE GENOMIC DNA]</scope>
    <source>
        <strain evidence="2 3">ATCC 24622</strain>
    </source>
</reference>
<accession>A0ABR3VT71</accession>
<keyword evidence="3" id="KW-1185">Reference proteome</keyword>